<sequence length="73" mass="8180">MPDQRGNIVHLFLNRTFLQGVLFIRAYSEHLNCLNLKGQKFFVGKHVVVVTIIHSDPVGRHRVAIGIETGDGV</sequence>
<reference evidence="1 2" key="1">
    <citation type="submission" date="2014-04" db="EMBL/GenBank/DDBJ databases">
        <authorList>
            <consortium name="DOE Joint Genome Institute"/>
            <person name="Kuo A."/>
            <person name="Ruytinx J."/>
            <person name="Rineau F."/>
            <person name="Colpaert J."/>
            <person name="Kohler A."/>
            <person name="Nagy L.G."/>
            <person name="Floudas D."/>
            <person name="Copeland A."/>
            <person name="Barry K.W."/>
            <person name="Cichocki N."/>
            <person name="Veneault-Fourrey C."/>
            <person name="LaButti K."/>
            <person name="Lindquist E.A."/>
            <person name="Lipzen A."/>
            <person name="Lundell T."/>
            <person name="Morin E."/>
            <person name="Murat C."/>
            <person name="Sun H."/>
            <person name="Tunlid A."/>
            <person name="Henrissat B."/>
            <person name="Grigoriev I.V."/>
            <person name="Hibbett D.S."/>
            <person name="Martin F."/>
            <person name="Nordberg H.P."/>
            <person name="Cantor M.N."/>
            <person name="Hua S.X."/>
        </authorList>
    </citation>
    <scope>NUCLEOTIDE SEQUENCE [LARGE SCALE GENOMIC DNA]</scope>
    <source>
        <strain evidence="1 2">UH-Slu-Lm8-n1</strain>
    </source>
</reference>
<dbReference type="Proteomes" id="UP000054485">
    <property type="component" value="Unassembled WGS sequence"/>
</dbReference>
<gene>
    <name evidence="1" type="ORF">CY34DRAFT_808206</name>
</gene>
<name>A0A0D0B6S5_9AGAM</name>
<protein>
    <submittedName>
        <fullName evidence="1">Uncharacterized protein</fullName>
    </submittedName>
</protein>
<reference evidence="2" key="2">
    <citation type="submission" date="2015-01" db="EMBL/GenBank/DDBJ databases">
        <title>Evolutionary Origins and Diversification of the Mycorrhizal Mutualists.</title>
        <authorList>
            <consortium name="DOE Joint Genome Institute"/>
            <consortium name="Mycorrhizal Genomics Consortium"/>
            <person name="Kohler A."/>
            <person name="Kuo A."/>
            <person name="Nagy L.G."/>
            <person name="Floudas D."/>
            <person name="Copeland A."/>
            <person name="Barry K.W."/>
            <person name="Cichocki N."/>
            <person name="Veneault-Fourrey C."/>
            <person name="LaButti K."/>
            <person name="Lindquist E.A."/>
            <person name="Lipzen A."/>
            <person name="Lundell T."/>
            <person name="Morin E."/>
            <person name="Murat C."/>
            <person name="Riley R."/>
            <person name="Ohm R."/>
            <person name="Sun H."/>
            <person name="Tunlid A."/>
            <person name="Henrissat B."/>
            <person name="Grigoriev I.V."/>
            <person name="Hibbett D.S."/>
            <person name="Martin F."/>
        </authorList>
    </citation>
    <scope>NUCLEOTIDE SEQUENCE [LARGE SCALE GENOMIC DNA]</scope>
    <source>
        <strain evidence="2">UH-Slu-Lm8-n1</strain>
    </source>
</reference>
<proteinExistence type="predicted"/>
<evidence type="ECO:0000313" key="1">
    <source>
        <dbReference type="EMBL" id="KIK39523.1"/>
    </source>
</evidence>
<dbReference type="InParanoid" id="A0A0D0B6S5"/>
<accession>A0A0D0B6S5</accession>
<evidence type="ECO:0000313" key="2">
    <source>
        <dbReference type="Proteomes" id="UP000054485"/>
    </source>
</evidence>
<dbReference type="AlphaFoldDB" id="A0A0D0B6S5"/>
<dbReference type="OrthoDB" id="10623432at2759"/>
<organism evidence="1 2">
    <name type="scientific">Suillus luteus UH-Slu-Lm8-n1</name>
    <dbReference type="NCBI Taxonomy" id="930992"/>
    <lineage>
        <taxon>Eukaryota</taxon>
        <taxon>Fungi</taxon>
        <taxon>Dikarya</taxon>
        <taxon>Basidiomycota</taxon>
        <taxon>Agaricomycotina</taxon>
        <taxon>Agaricomycetes</taxon>
        <taxon>Agaricomycetidae</taxon>
        <taxon>Boletales</taxon>
        <taxon>Suillineae</taxon>
        <taxon>Suillaceae</taxon>
        <taxon>Suillus</taxon>
    </lineage>
</organism>
<dbReference type="EMBL" id="KN835339">
    <property type="protein sequence ID" value="KIK39523.1"/>
    <property type="molecule type" value="Genomic_DNA"/>
</dbReference>
<keyword evidence="2" id="KW-1185">Reference proteome</keyword>
<dbReference type="HOGENOM" id="CLU_2706456_0_0_1"/>